<evidence type="ECO:0000256" key="6">
    <source>
        <dbReference type="SAM" id="Phobius"/>
    </source>
</evidence>
<dbReference type="RefSeq" id="WP_386727479.1">
    <property type="nucleotide sequence ID" value="NZ_JBHSTP010000001.1"/>
</dbReference>
<gene>
    <name evidence="8" type="ORF">ACFQB0_03155</name>
</gene>
<feature type="transmembrane region" description="Helical" evidence="6">
    <location>
        <begin position="6"/>
        <end position="27"/>
    </location>
</feature>
<evidence type="ECO:0000256" key="1">
    <source>
        <dbReference type="ARBA" id="ARBA00004651"/>
    </source>
</evidence>
<organism evidence="8 9">
    <name type="scientific">Luethyella okanaganae</name>
    <dbReference type="NCBI Taxonomy" id="69372"/>
    <lineage>
        <taxon>Bacteria</taxon>
        <taxon>Bacillati</taxon>
        <taxon>Actinomycetota</taxon>
        <taxon>Actinomycetes</taxon>
        <taxon>Micrococcales</taxon>
        <taxon>Microbacteriaceae</taxon>
        <taxon>Luethyella</taxon>
    </lineage>
</organism>
<dbReference type="InterPro" id="IPR018076">
    <property type="entry name" value="T2SS_GspF_dom"/>
</dbReference>
<evidence type="ECO:0000256" key="5">
    <source>
        <dbReference type="ARBA" id="ARBA00023136"/>
    </source>
</evidence>
<evidence type="ECO:0000313" key="9">
    <source>
        <dbReference type="Proteomes" id="UP001596306"/>
    </source>
</evidence>
<evidence type="ECO:0000313" key="8">
    <source>
        <dbReference type="EMBL" id="MFC6355110.1"/>
    </source>
</evidence>
<accession>A0ABW1VDB2</accession>
<feature type="transmembrane region" description="Helical" evidence="6">
    <location>
        <begin position="48"/>
        <end position="72"/>
    </location>
</feature>
<proteinExistence type="predicted"/>
<dbReference type="Pfam" id="PF00482">
    <property type="entry name" value="T2SSF"/>
    <property type="match status" value="1"/>
</dbReference>
<name>A0ABW1VDB2_9MICO</name>
<keyword evidence="9" id="KW-1185">Reference proteome</keyword>
<evidence type="ECO:0000256" key="2">
    <source>
        <dbReference type="ARBA" id="ARBA00022475"/>
    </source>
</evidence>
<keyword evidence="2" id="KW-1003">Cell membrane</keyword>
<evidence type="ECO:0000259" key="7">
    <source>
        <dbReference type="Pfam" id="PF00482"/>
    </source>
</evidence>
<feature type="transmembrane region" description="Helical" evidence="6">
    <location>
        <begin position="78"/>
        <end position="101"/>
    </location>
</feature>
<dbReference type="EMBL" id="JBHSTP010000001">
    <property type="protein sequence ID" value="MFC6355110.1"/>
    <property type="molecule type" value="Genomic_DNA"/>
</dbReference>
<dbReference type="PANTHER" id="PTHR35007:SF2">
    <property type="entry name" value="PILUS ASSEMBLE PROTEIN"/>
    <property type="match status" value="1"/>
</dbReference>
<protein>
    <submittedName>
        <fullName evidence="8">Type II secretion system F family protein</fullName>
    </submittedName>
</protein>
<keyword evidence="5 6" id="KW-0472">Membrane</keyword>
<sequence length="292" mass="31390">MTIAIGSTLLGSVLGAGVLLASSPWLWPKSRSQKPQRRGAIDRWRTNLRQAGLGVVPLSAFVFMSVMLGVAFAALAHAFLGVVALSVALGMTGVVLPAILVRRRAATQRRANRAVWPDVVDHLVAAVRSGLALPESVSSLARLSPPFTRAAFAAFERDYRSSGNFGQCLDRLKATLADPVADRILETLRMARDVGGSELTTVLRALGSYLRQDAAARAEVRARQSWIVNAARLGVVAPWIVLLLLSSRPEAALAYNTPQGATVVGVGLIVSVFAYRVMLAVGRLPEEQRWFE</sequence>
<comment type="caution">
    <text evidence="8">The sequence shown here is derived from an EMBL/GenBank/DDBJ whole genome shotgun (WGS) entry which is preliminary data.</text>
</comment>
<keyword evidence="3 6" id="KW-0812">Transmembrane</keyword>
<feature type="domain" description="Type II secretion system protein GspF" evidence="7">
    <location>
        <begin position="121"/>
        <end position="245"/>
    </location>
</feature>
<keyword evidence="4 6" id="KW-1133">Transmembrane helix</keyword>
<reference evidence="9" key="1">
    <citation type="journal article" date="2019" name="Int. J. Syst. Evol. Microbiol.">
        <title>The Global Catalogue of Microorganisms (GCM) 10K type strain sequencing project: providing services to taxonomists for standard genome sequencing and annotation.</title>
        <authorList>
            <consortium name="The Broad Institute Genomics Platform"/>
            <consortium name="The Broad Institute Genome Sequencing Center for Infectious Disease"/>
            <person name="Wu L."/>
            <person name="Ma J."/>
        </authorList>
    </citation>
    <scope>NUCLEOTIDE SEQUENCE [LARGE SCALE GENOMIC DNA]</scope>
    <source>
        <strain evidence="9">CCUG 43304</strain>
    </source>
</reference>
<comment type="subcellular location">
    <subcellularLocation>
        <location evidence="1">Cell membrane</location>
        <topology evidence="1">Multi-pass membrane protein</topology>
    </subcellularLocation>
</comment>
<feature type="transmembrane region" description="Helical" evidence="6">
    <location>
        <begin position="259"/>
        <end position="279"/>
    </location>
</feature>
<feature type="transmembrane region" description="Helical" evidence="6">
    <location>
        <begin position="226"/>
        <end position="247"/>
    </location>
</feature>
<dbReference type="PANTHER" id="PTHR35007">
    <property type="entry name" value="INTEGRAL MEMBRANE PROTEIN-RELATED"/>
    <property type="match status" value="1"/>
</dbReference>
<evidence type="ECO:0000256" key="3">
    <source>
        <dbReference type="ARBA" id="ARBA00022692"/>
    </source>
</evidence>
<evidence type="ECO:0000256" key="4">
    <source>
        <dbReference type="ARBA" id="ARBA00022989"/>
    </source>
</evidence>
<dbReference type="Proteomes" id="UP001596306">
    <property type="component" value="Unassembled WGS sequence"/>
</dbReference>